<reference evidence="4 5" key="1">
    <citation type="submission" date="2020-04" db="EMBL/GenBank/DDBJ databases">
        <title>MicrobeNet Type strains.</title>
        <authorList>
            <person name="Nicholson A.C."/>
        </authorList>
    </citation>
    <scope>NUCLEOTIDE SEQUENCE [LARGE SCALE GENOMIC DNA]</scope>
    <source>
        <strain evidence="4 5">CCUG 61472</strain>
    </source>
</reference>
<dbReference type="PANTHER" id="PTHR11839:SF18">
    <property type="entry name" value="NUDIX HYDROLASE DOMAIN-CONTAINING PROTEIN"/>
    <property type="match status" value="1"/>
</dbReference>
<dbReference type="AlphaFoldDB" id="A0A7X6S2Y4"/>
<protein>
    <submittedName>
        <fullName evidence="4">NUDIX hydrolase</fullName>
    </submittedName>
</protein>
<sequence>MDFAEKVIGRELKYHGAIIDVEVQTVELPNGQTATRDIVHHCPAIAILAITDDNKAVIMRQWRTALAKETLEIPAGKVDDRDTDPLQTAIRELNEETRMQAAHIEKISSFYLSAGYADELMHLYLATGLTPVTDELPQDDDENLALSTYTLDELAALNAQGLLDDSKTQVAYWYWAANQAYVKGLING</sequence>
<dbReference type="Pfam" id="PF00293">
    <property type="entry name" value="NUDIX"/>
    <property type="match status" value="1"/>
</dbReference>
<dbReference type="PROSITE" id="PS51462">
    <property type="entry name" value="NUDIX"/>
    <property type="match status" value="1"/>
</dbReference>
<dbReference type="SUPFAM" id="SSF55811">
    <property type="entry name" value="Nudix"/>
    <property type="match status" value="1"/>
</dbReference>
<evidence type="ECO:0000256" key="2">
    <source>
        <dbReference type="ARBA" id="ARBA00022801"/>
    </source>
</evidence>
<dbReference type="GO" id="GO:0019693">
    <property type="term" value="P:ribose phosphate metabolic process"/>
    <property type="evidence" value="ECO:0007669"/>
    <property type="project" value="TreeGrafter"/>
</dbReference>
<organism evidence="4 5">
    <name type="scientific">Periweissella fabalis</name>
    <dbReference type="NCBI Taxonomy" id="1070421"/>
    <lineage>
        <taxon>Bacteria</taxon>
        <taxon>Bacillati</taxon>
        <taxon>Bacillota</taxon>
        <taxon>Bacilli</taxon>
        <taxon>Lactobacillales</taxon>
        <taxon>Lactobacillaceae</taxon>
        <taxon>Periweissella</taxon>
    </lineage>
</organism>
<evidence type="ECO:0000313" key="4">
    <source>
        <dbReference type="EMBL" id="NKZ23601.1"/>
    </source>
</evidence>
<keyword evidence="2 4" id="KW-0378">Hydrolase</keyword>
<gene>
    <name evidence="4" type="ORF">HF964_02105</name>
</gene>
<evidence type="ECO:0000256" key="1">
    <source>
        <dbReference type="ARBA" id="ARBA00001946"/>
    </source>
</evidence>
<evidence type="ECO:0000313" key="5">
    <source>
        <dbReference type="Proteomes" id="UP000549765"/>
    </source>
</evidence>
<dbReference type="EMBL" id="JAAXPN010000001">
    <property type="protein sequence ID" value="NKZ23601.1"/>
    <property type="molecule type" value="Genomic_DNA"/>
</dbReference>
<dbReference type="RefSeq" id="WP_168721386.1">
    <property type="nucleotide sequence ID" value="NZ_JAAXPN010000001.1"/>
</dbReference>
<dbReference type="Gene3D" id="3.90.79.10">
    <property type="entry name" value="Nucleoside Triphosphate Pyrophosphohydrolase"/>
    <property type="match status" value="1"/>
</dbReference>
<keyword evidence="5" id="KW-1185">Reference proteome</keyword>
<dbReference type="GO" id="GO:0006753">
    <property type="term" value="P:nucleoside phosphate metabolic process"/>
    <property type="evidence" value="ECO:0007669"/>
    <property type="project" value="TreeGrafter"/>
</dbReference>
<dbReference type="Proteomes" id="UP000549765">
    <property type="component" value="Unassembled WGS sequence"/>
</dbReference>
<dbReference type="GO" id="GO:0005829">
    <property type="term" value="C:cytosol"/>
    <property type="evidence" value="ECO:0007669"/>
    <property type="project" value="TreeGrafter"/>
</dbReference>
<dbReference type="InterPro" id="IPR015797">
    <property type="entry name" value="NUDIX_hydrolase-like_dom_sf"/>
</dbReference>
<name>A0A7X6S2Y4_9LACO</name>
<dbReference type="InterPro" id="IPR000086">
    <property type="entry name" value="NUDIX_hydrolase_dom"/>
</dbReference>
<dbReference type="PANTHER" id="PTHR11839">
    <property type="entry name" value="UDP/ADP-SUGAR PYROPHOSPHATASE"/>
    <property type="match status" value="1"/>
</dbReference>
<accession>A0A7X6S2Y4</accession>
<proteinExistence type="predicted"/>
<dbReference type="GO" id="GO:0016787">
    <property type="term" value="F:hydrolase activity"/>
    <property type="evidence" value="ECO:0007669"/>
    <property type="project" value="UniProtKB-KW"/>
</dbReference>
<evidence type="ECO:0000259" key="3">
    <source>
        <dbReference type="PROSITE" id="PS51462"/>
    </source>
</evidence>
<dbReference type="CDD" id="cd03424">
    <property type="entry name" value="NUDIX_ADPRase_Nudt5_UGPPase_Nudt14"/>
    <property type="match status" value="1"/>
</dbReference>
<feature type="domain" description="Nudix hydrolase" evidence="3">
    <location>
        <begin position="39"/>
        <end position="176"/>
    </location>
</feature>
<comment type="caution">
    <text evidence="4">The sequence shown here is derived from an EMBL/GenBank/DDBJ whole genome shotgun (WGS) entry which is preliminary data.</text>
</comment>
<comment type="cofactor">
    <cofactor evidence="1">
        <name>Mg(2+)</name>
        <dbReference type="ChEBI" id="CHEBI:18420"/>
    </cofactor>
</comment>